<evidence type="ECO:0000256" key="2">
    <source>
        <dbReference type="ARBA" id="ARBA00022525"/>
    </source>
</evidence>
<name>A0A7V0MZF0_UNCAE</name>
<dbReference type="CDD" id="cd00146">
    <property type="entry name" value="PKD"/>
    <property type="match status" value="1"/>
</dbReference>
<dbReference type="SUPFAM" id="SSF49299">
    <property type="entry name" value="PKD domain"/>
    <property type="match status" value="1"/>
</dbReference>
<proteinExistence type="predicted"/>
<accession>A0A7V0MZF0</accession>
<dbReference type="Pfam" id="PF18911">
    <property type="entry name" value="PKD_4"/>
    <property type="match status" value="1"/>
</dbReference>
<dbReference type="PROSITE" id="PS50093">
    <property type="entry name" value="PKD"/>
    <property type="match status" value="1"/>
</dbReference>
<dbReference type="InterPro" id="IPR033764">
    <property type="entry name" value="Sdr_B"/>
</dbReference>
<dbReference type="EMBL" id="DRBC01000220">
    <property type="protein sequence ID" value="HDN84845.1"/>
    <property type="molecule type" value="Genomic_DNA"/>
</dbReference>
<gene>
    <name evidence="5" type="ORF">ENG47_03705</name>
</gene>
<keyword evidence="3" id="KW-0732">Signal</keyword>
<organism evidence="5">
    <name type="scientific">Aerophobetes bacterium</name>
    <dbReference type="NCBI Taxonomy" id="2030807"/>
    <lineage>
        <taxon>Bacteria</taxon>
        <taxon>Candidatus Aerophobota</taxon>
    </lineage>
</organism>
<dbReference type="AlphaFoldDB" id="A0A7V0MZF0"/>
<reference evidence="5" key="1">
    <citation type="journal article" date="2020" name="mSystems">
        <title>Genome- and Community-Level Interaction Insights into Carbon Utilization and Element Cycling Functions of Hydrothermarchaeota in Hydrothermal Sediment.</title>
        <authorList>
            <person name="Zhou Z."/>
            <person name="Liu Y."/>
            <person name="Xu W."/>
            <person name="Pan J."/>
            <person name="Luo Z.H."/>
            <person name="Li M."/>
        </authorList>
    </citation>
    <scope>NUCLEOTIDE SEQUENCE [LARGE SCALE GENOMIC DNA]</scope>
    <source>
        <strain evidence="5">HyVt-219</strain>
    </source>
</reference>
<dbReference type="InterPro" id="IPR013783">
    <property type="entry name" value="Ig-like_fold"/>
</dbReference>
<dbReference type="InterPro" id="IPR035986">
    <property type="entry name" value="PKD_dom_sf"/>
</dbReference>
<evidence type="ECO:0000256" key="1">
    <source>
        <dbReference type="ARBA" id="ARBA00004613"/>
    </source>
</evidence>
<evidence type="ECO:0000259" key="4">
    <source>
        <dbReference type="PROSITE" id="PS50093"/>
    </source>
</evidence>
<dbReference type="PANTHER" id="PTHR23303">
    <property type="entry name" value="CARBOXYPEPTIDASE REGULATORY REGION-CONTAINING"/>
    <property type="match status" value="1"/>
</dbReference>
<dbReference type="InterPro" id="IPR051417">
    <property type="entry name" value="SDr/BOS_complex"/>
</dbReference>
<dbReference type="SMART" id="SM00089">
    <property type="entry name" value="PKD"/>
    <property type="match status" value="1"/>
</dbReference>
<protein>
    <submittedName>
        <fullName evidence="5">PKD domain-containing protein</fullName>
    </submittedName>
</protein>
<dbReference type="SUPFAM" id="SSF117074">
    <property type="entry name" value="Hypothetical protein PA1324"/>
    <property type="match status" value="2"/>
</dbReference>
<evidence type="ECO:0000256" key="3">
    <source>
        <dbReference type="ARBA" id="ARBA00022729"/>
    </source>
</evidence>
<comment type="caution">
    <text evidence="5">The sequence shown here is derived from an EMBL/GenBank/DDBJ whole genome shotgun (WGS) entry which is preliminary data.</text>
</comment>
<dbReference type="Gene3D" id="2.60.40.10">
    <property type="entry name" value="Immunoglobulins"/>
    <property type="match status" value="4"/>
</dbReference>
<dbReference type="InterPro" id="IPR000601">
    <property type="entry name" value="PKD_dom"/>
</dbReference>
<keyword evidence="2" id="KW-0964">Secreted</keyword>
<feature type="domain" description="PKD" evidence="4">
    <location>
        <begin position="891"/>
        <end position="975"/>
    </location>
</feature>
<dbReference type="Pfam" id="PF17210">
    <property type="entry name" value="SdrD_B"/>
    <property type="match status" value="1"/>
</dbReference>
<dbReference type="PANTHER" id="PTHR23303:SF15">
    <property type="entry name" value="COLOSSIN-A"/>
    <property type="match status" value="1"/>
</dbReference>
<dbReference type="GO" id="GO:0005576">
    <property type="term" value="C:extracellular region"/>
    <property type="evidence" value="ECO:0007669"/>
    <property type="project" value="UniProtKB-SubCell"/>
</dbReference>
<sequence length="975" mass="108759">MQSYFRYCLIGIVIVTLIFTFLLPSPSFSLVSLSSPSSPVKVKPGDFATQVVEVISDTDIPPVYNLKLNLPEGWKLLQPLSPVFLKANVPSYFFITCQIPLSYLAGEYKSSVEFILPSKGTLAKTFFITRVLEVRSVSIQAPLARRIEPGEKVNYTFRVTNRGNVEDTYRVTFTSSPTWGAKLSQPTVSLSPGAVGRVKVSFAPPLTTKVKRHLLRVKVTSISEPGIFAEAEVRSFILPPKPRQIPKVLYPFLPANIKIKGEYDPETKNTTSGADIDVGGSVGESGRVSVSASIPDMKKPSLSLNSYFIQAYRKDWKIGWGDTSASFTSILSSSGRGLKIEKGNLPWGRNFSFFSTFSGEKGKMGAGFEIPAKNSLLRIGAMRDEDEPDGLVGFSLSHNFSKGFSTRAEDTFTLGKKKDYLLMGGVFYFKKNFSCSSSYYYGSPDFSKGISDKKIFSFSSRASPYPNIQFSTSLTSTRTNLKNDLSYPLRKDTSVTFSFLSTSPHFLPYRMEFHCEWYSGSHPSVDSSSWNFRFSAQKSIPGSFLPVTLYGWIETGELRDRLTGKVFELGRYRGQVSGYWRNLFFWLWQEEGKKWDKDKNEVVLSRMRGTGLDYYFSLGKCSFHMGYSNTGNGNWRETLSSSISYPLGSRSYLQVGVKGEGPAKGVKDWTVAFTLGTGFGVPLFLVKTKGTIEGTIFLDRNFNGVFDAGDEGLKDFIISIPGVSVSTDEKGEYRFPSLVPGFYKLWIDKLPAGWVSWKKLPLSVEVKAGKIRKVDIPLVQSSTIKGKVYRDTNRNGKEDKGERGVPGVRVVARDASGKELESFTDNMGDFEICDLFPGSYEVYPDPDWIPEKMKFTTSNKVKLGLEPGEVKSCRFGIAPPKRKIIITFQPPRAIFSFFPSSPRVGEKVTFDGSASFDPDGRVVKYEWDFNNDGKVDKRGAVVRYIFKKIGVYSVTLIVTDNDGNLGFITHEVKVR</sequence>
<comment type="subcellular location">
    <subcellularLocation>
        <location evidence="1">Secreted</location>
    </subcellularLocation>
</comment>
<evidence type="ECO:0000313" key="5">
    <source>
        <dbReference type="EMBL" id="HDN84845.1"/>
    </source>
</evidence>
<dbReference type="InterPro" id="IPR022409">
    <property type="entry name" value="PKD/Chitinase_dom"/>
</dbReference>
<dbReference type="Proteomes" id="UP000885660">
    <property type="component" value="Unassembled WGS sequence"/>
</dbReference>